<dbReference type="AlphaFoldDB" id="A0A382IC87"/>
<dbReference type="Pfam" id="PF13911">
    <property type="entry name" value="AhpC-TSA_2"/>
    <property type="match status" value="1"/>
</dbReference>
<dbReference type="InterPro" id="IPR032801">
    <property type="entry name" value="PXL2A/B/C"/>
</dbReference>
<protein>
    <recommendedName>
        <fullName evidence="2">Alkyl hydroperoxide reductase subunit C/ Thiol specific antioxidant domain-containing protein</fullName>
    </recommendedName>
</protein>
<reference evidence="1" key="1">
    <citation type="submission" date="2018-05" db="EMBL/GenBank/DDBJ databases">
        <authorList>
            <person name="Lanie J.A."/>
            <person name="Ng W.-L."/>
            <person name="Kazmierczak K.M."/>
            <person name="Andrzejewski T.M."/>
            <person name="Davidsen T.M."/>
            <person name="Wayne K.J."/>
            <person name="Tettelin H."/>
            <person name="Glass J.I."/>
            <person name="Rusch D."/>
            <person name="Podicherti R."/>
            <person name="Tsui H.-C.T."/>
            <person name="Winkler M.E."/>
        </authorList>
    </citation>
    <scope>NUCLEOTIDE SEQUENCE</scope>
</reference>
<sequence length="126" mass="14409">MGILDTLGVRVLTVTFESSESARIYAEETESPWAVLVDEDRTLYRAYGFNRSKLRHLFGWSTMLTYFREALAGRWPRWPVSDTVQQGGDILIDPDGIIRFLYVGSGPGDRPDIERIAEVCRTVRPR</sequence>
<dbReference type="EMBL" id="UINC01066133">
    <property type="protein sequence ID" value="SVB96513.1"/>
    <property type="molecule type" value="Genomic_DNA"/>
</dbReference>
<evidence type="ECO:0008006" key="2">
    <source>
        <dbReference type="Google" id="ProtNLM"/>
    </source>
</evidence>
<dbReference type="Gene3D" id="3.40.30.10">
    <property type="entry name" value="Glutaredoxin"/>
    <property type="match status" value="1"/>
</dbReference>
<dbReference type="InterPro" id="IPR036249">
    <property type="entry name" value="Thioredoxin-like_sf"/>
</dbReference>
<name>A0A382IC87_9ZZZZ</name>
<evidence type="ECO:0000313" key="1">
    <source>
        <dbReference type="EMBL" id="SVB96513.1"/>
    </source>
</evidence>
<proteinExistence type="predicted"/>
<gene>
    <name evidence="1" type="ORF">METZ01_LOCUS249367</name>
</gene>
<organism evidence="1">
    <name type="scientific">marine metagenome</name>
    <dbReference type="NCBI Taxonomy" id="408172"/>
    <lineage>
        <taxon>unclassified sequences</taxon>
        <taxon>metagenomes</taxon>
        <taxon>ecological metagenomes</taxon>
    </lineage>
</organism>
<dbReference type="SUPFAM" id="SSF52833">
    <property type="entry name" value="Thioredoxin-like"/>
    <property type="match status" value="1"/>
</dbReference>
<accession>A0A382IC87</accession>